<accession>A0A3R7SZK0</accession>
<feature type="compositionally biased region" description="Polar residues" evidence="1">
    <location>
        <begin position="681"/>
        <end position="690"/>
    </location>
</feature>
<feature type="region of interest" description="Disordered" evidence="1">
    <location>
        <begin position="759"/>
        <end position="880"/>
    </location>
</feature>
<evidence type="ECO:0000256" key="1">
    <source>
        <dbReference type="SAM" id="MobiDB-lite"/>
    </source>
</evidence>
<feature type="compositionally biased region" description="Acidic residues" evidence="1">
    <location>
        <begin position="870"/>
        <end position="880"/>
    </location>
</feature>
<feature type="compositionally biased region" description="Polar residues" evidence="1">
    <location>
        <begin position="584"/>
        <end position="620"/>
    </location>
</feature>
<name>A0A3R7SZK0_PENVA</name>
<evidence type="ECO:0000313" key="3">
    <source>
        <dbReference type="Proteomes" id="UP000283509"/>
    </source>
</evidence>
<feature type="compositionally biased region" description="Polar residues" evidence="1">
    <location>
        <begin position="431"/>
        <end position="459"/>
    </location>
</feature>
<feature type="compositionally biased region" description="Basic and acidic residues" evidence="1">
    <location>
        <begin position="498"/>
        <end position="508"/>
    </location>
</feature>
<evidence type="ECO:0000313" key="2">
    <source>
        <dbReference type="EMBL" id="ROT83117.1"/>
    </source>
</evidence>
<feature type="compositionally biased region" description="Low complexity" evidence="1">
    <location>
        <begin position="574"/>
        <end position="583"/>
    </location>
</feature>
<sequence length="880" mass="94433">MGDMSEYYRQISEIQKAVREREMYRLELEKERLLKTQRREKRHEELRAKIKSLHKELVREELEAAQRVRRLLSQVEAVTREHQLLEAQTEKLRNRKGTNTSGSILQRASTPMPTSSIPSLNPFSAAVPQVSPIVPSLAPTTHGSVQQPGNSFASGIMAGQVTSNQMTVPHPLLQPGMPQPSLSQQEELANRNINLPNGGLVTSAASAVPVITSQIQYPYQENAPRAPLSEQGGFNTSPSNPSSFVARNLSLGYESGHLMPEAHQGHVGVTSDKPLHQDPLHQPSHTLASQAIANSNQNPVDESMGTLSFQAMQRESAVNSVPTGRTDTTSTAPHLQTISTYQNNQGISAPNMLENLARKMKAEEQQIDHAAPLQNETPVNNSSSRLASQQSEEASTSTGLPTRPTVTGLSEAHSIDSVQANNEMMEESLPLSPQEQAPSQERSGSNEQSASTVENQQGEISRPTLGNIDSASKPASHDLSYSGNSVDSSSTYNIPDNKQLERKPENAEKQLQNKGGSKPGDTKKQSENNTKLESENAVKNASETNDDAKVTTAKEKTAGPHEQKDTQPESKDNTTPSTTTGSSNQKSLPSAPSTDEKTISNSKTSSLQSKDHQSSLTSTPSDEKANDETQASSPTPLTDTKKPNPSEPEKKTVVQTVKKDDPVSKPNTSKVQVSQPSVSSLTDTSSTAPTPSLPVRPLQSKPFTVRDPDDDSDFFDRDVPVTATAAYKAMVSGTRGPGTGIPTESDSDDLENQMSAMVAKRDVPKSRPNFKPFASSIPSLRPAPPSTDTDSVDSVEAAIQAAMNKPKDQGEKPALPSETAAVPSQAEKPTGTKTTSAPSALLGKTRPSAALQLNLDSDSESGGVSAGADASDDDDFDFYD</sequence>
<comment type="caution">
    <text evidence="2">The sequence shown here is derived from an EMBL/GenBank/DDBJ whole genome shotgun (WGS) entry which is preliminary data.</text>
</comment>
<organism evidence="2 3">
    <name type="scientific">Penaeus vannamei</name>
    <name type="common">Whiteleg shrimp</name>
    <name type="synonym">Litopenaeus vannamei</name>
    <dbReference type="NCBI Taxonomy" id="6689"/>
    <lineage>
        <taxon>Eukaryota</taxon>
        <taxon>Metazoa</taxon>
        <taxon>Ecdysozoa</taxon>
        <taxon>Arthropoda</taxon>
        <taxon>Crustacea</taxon>
        <taxon>Multicrustacea</taxon>
        <taxon>Malacostraca</taxon>
        <taxon>Eumalacostraca</taxon>
        <taxon>Eucarida</taxon>
        <taxon>Decapoda</taxon>
        <taxon>Dendrobranchiata</taxon>
        <taxon>Penaeoidea</taxon>
        <taxon>Penaeidae</taxon>
        <taxon>Penaeus</taxon>
    </lineage>
</organism>
<dbReference type="OrthoDB" id="6370070at2759"/>
<reference evidence="2 3" key="1">
    <citation type="submission" date="2018-04" db="EMBL/GenBank/DDBJ databases">
        <authorList>
            <person name="Zhang X."/>
            <person name="Yuan J."/>
            <person name="Li F."/>
            <person name="Xiang J."/>
        </authorList>
    </citation>
    <scope>NUCLEOTIDE SEQUENCE [LARGE SCALE GENOMIC DNA]</scope>
    <source>
        <tissue evidence="2">Muscle</tissue>
    </source>
</reference>
<feature type="region of interest" description="Disordered" evidence="1">
    <location>
        <begin position="360"/>
        <end position="408"/>
    </location>
</feature>
<dbReference type="AlphaFoldDB" id="A0A3R7SZK0"/>
<feature type="compositionally biased region" description="Basic and acidic residues" evidence="1">
    <location>
        <begin position="546"/>
        <end position="572"/>
    </location>
</feature>
<reference evidence="2 3" key="2">
    <citation type="submission" date="2019-01" db="EMBL/GenBank/DDBJ databases">
        <title>The decoding of complex shrimp genome reveals the adaptation for benthos swimmer, frequently molting mechanism and breeding impact on genome.</title>
        <authorList>
            <person name="Sun Y."/>
            <person name="Gao Y."/>
            <person name="Yu Y."/>
        </authorList>
    </citation>
    <scope>NUCLEOTIDE SEQUENCE [LARGE SCALE GENOMIC DNA]</scope>
    <source>
        <tissue evidence="2">Muscle</tissue>
    </source>
</reference>
<feature type="region of interest" description="Disordered" evidence="1">
    <location>
        <begin position="94"/>
        <end position="114"/>
    </location>
</feature>
<feature type="compositionally biased region" description="Basic and acidic residues" evidence="1">
    <location>
        <begin position="520"/>
        <end position="536"/>
    </location>
</feature>
<dbReference type="STRING" id="6689.A0A3R7SZK0"/>
<dbReference type="EMBL" id="QCYY01000735">
    <property type="protein sequence ID" value="ROT83117.1"/>
    <property type="molecule type" value="Genomic_DNA"/>
</dbReference>
<feature type="compositionally biased region" description="Polar residues" evidence="1">
    <location>
        <begin position="479"/>
        <end position="496"/>
    </location>
</feature>
<feature type="compositionally biased region" description="Low complexity" evidence="1">
    <location>
        <begin position="669"/>
        <end position="680"/>
    </location>
</feature>
<gene>
    <name evidence="2" type="ORF">C7M84_023710</name>
</gene>
<keyword evidence="3" id="KW-1185">Reference proteome</keyword>
<feature type="compositionally biased region" description="Polar residues" evidence="1">
    <location>
        <begin position="97"/>
        <end position="114"/>
    </location>
</feature>
<feature type="compositionally biased region" description="Basic and acidic residues" evidence="1">
    <location>
        <begin position="639"/>
        <end position="663"/>
    </location>
</feature>
<feature type="compositionally biased region" description="Low complexity" evidence="1">
    <location>
        <begin position="860"/>
        <end position="869"/>
    </location>
</feature>
<feature type="region of interest" description="Disordered" evidence="1">
    <location>
        <begin position="425"/>
        <end position="716"/>
    </location>
</feature>
<feature type="region of interest" description="Disordered" evidence="1">
    <location>
        <begin position="730"/>
        <end position="749"/>
    </location>
</feature>
<dbReference type="Proteomes" id="UP000283509">
    <property type="component" value="Unassembled WGS sequence"/>
</dbReference>
<protein>
    <submittedName>
        <fullName evidence="2">Uncharacterized protein</fullName>
    </submittedName>
</protein>
<proteinExistence type="predicted"/>
<feature type="compositionally biased region" description="Polar residues" evidence="1">
    <location>
        <begin position="628"/>
        <end position="638"/>
    </location>
</feature>
<feature type="compositionally biased region" description="Polar residues" evidence="1">
    <location>
        <begin position="374"/>
        <end position="408"/>
    </location>
</feature>